<organism evidence="2">
    <name type="scientific">uncultured Thiotrichaceae bacterium</name>
    <dbReference type="NCBI Taxonomy" id="298394"/>
    <lineage>
        <taxon>Bacteria</taxon>
        <taxon>Pseudomonadati</taxon>
        <taxon>Pseudomonadota</taxon>
        <taxon>Gammaproteobacteria</taxon>
        <taxon>Thiotrichales</taxon>
        <taxon>Thiotrichaceae</taxon>
        <taxon>environmental samples</taxon>
    </lineage>
</organism>
<evidence type="ECO:0008006" key="3">
    <source>
        <dbReference type="Google" id="ProtNLM"/>
    </source>
</evidence>
<proteinExistence type="predicted"/>
<feature type="compositionally biased region" description="Acidic residues" evidence="1">
    <location>
        <begin position="45"/>
        <end position="54"/>
    </location>
</feature>
<name>A0A6S6TF11_9GAMM</name>
<dbReference type="EMBL" id="CACVAY010000106">
    <property type="protein sequence ID" value="CAA6821751.1"/>
    <property type="molecule type" value="Genomic_DNA"/>
</dbReference>
<feature type="compositionally biased region" description="Acidic residues" evidence="1">
    <location>
        <begin position="26"/>
        <end position="37"/>
    </location>
</feature>
<protein>
    <recommendedName>
        <fullName evidence="3">DUF3306 domain-containing protein</fullName>
    </recommendedName>
</protein>
<evidence type="ECO:0000256" key="1">
    <source>
        <dbReference type="SAM" id="MobiDB-lite"/>
    </source>
</evidence>
<sequence length="215" mass="24437">MSTHEDESVLQRWSRRKHQIHQADPVEVEAIESEDDTEKPALETLETEALESDSENNIHVLTDDDMPDLESLGEDSDYSGFLSENVSEGLRKLALQKLFGGATYKIRDGLDDYDGDYTTFEKLDPSIITADMKHRLEMEAMRHLEEEDELVESEMTDEPQEEEIAKNEEKEEETMVVADDNNDDEAVKAIADLSSDNTDLEMTSRSIKSTSKENT</sequence>
<accession>A0A6S6TF11</accession>
<feature type="region of interest" description="Disordered" evidence="1">
    <location>
        <begin position="147"/>
        <end position="215"/>
    </location>
</feature>
<feature type="compositionally biased region" description="Acidic residues" evidence="1">
    <location>
        <begin position="147"/>
        <end position="162"/>
    </location>
</feature>
<dbReference type="AlphaFoldDB" id="A0A6S6TF11"/>
<feature type="compositionally biased region" description="Polar residues" evidence="1">
    <location>
        <begin position="194"/>
        <end position="209"/>
    </location>
</feature>
<feature type="region of interest" description="Disordered" evidence="1">
    <location>
        <begin position="1"/>
        <end position="69"/>
    </location>
</feature>
<dbReference type="InterPro" id="IPR021735">
    <property type="entry name" value="DUF3306"/>
</dbReference>
<dbReference type="Pfam" id="PF11748">
    <property type="entry name" value="DUF3306"/>
    <property type="match status" value="1"/>
</dbReference>
<feature type="compositionally biased region" description="Acidic residues" evidence="1">
    <location>
        <begin position="170"/>
        <end position="184"/>
    </location>
</feature>
<gene>
    <name evidence="2" type="ORF">HELGO_WM20244</name>
</gene>
<evidence type="ECO:0000313" key="2">
    <source>
        <dbReference type="EMBL" id="CAA6821751.1"/>
    </source>
</evidence>
<reference evidence="2" key="1">
    <citation type="submission" date="2020-01" db="EMBL/GenBank/DDBJ databases">
        <authorList>
            <person name="Meier V. D."/>
            <person name="Meier V D."/>
        </authorList>
    </citation>
    <scope>NUCLEOTIDE SEQUENCE</scope>
    <source>
        <strain evidence="2">HLG_WM_MAG_07</strain>
    </source>
</reference>